<feature type="region of interest" description="Disordered" evidence="1">
    <location>
        <begin position="16"/>
        <end position="60"/>
    </location>
</feature>
<evidence type="ECO:0000256" key="1">
    <source>
        <dbReference type="SAM" id="MobiDB-lite"/>
    </source>
</evidence>
<name>A0ABR0EGW7_ZASCE</name>
<dbReference type="EMBL" id="JAXOVC010000006">
    <property type="protein sequence ID" value="KAK4500749.1"/>
    <property type="molecule type" value="Genomic_DNA"/>
</dbReference>
<evidence type="ECO:0000313" key="2">
    <source>
        <dbReference type="EMBL" id="KAK4500749.1"/>
    </source>
</evidence>
<comment type="caution">
    <text evidence="2">The sequence shown here is derived from an EMBL/GenBank/DDBJ whole genome shotgun (WGS) entry which is preliminary data.</text>
</comment>
<feature type="compositionally biased region" description="Low complexity" evidence="1">
    <location>
        <begin position="26"/>
        <end position="60"/>
    </location>
</feature>
<feature type="compositionally biased region" description="Low complexity" evidence="1">
    <location>
        <begin position="615"/>
        <end position="637"/>
    </location>
</feature>
<reference evidence="2 3" key="1">
    <citation type="journal article" date="2023" name="G3 (Bethesda)">
        <title>A chromosome-level genome assembly of Zasmidium syzygii isolated from banana leaves.</title>
        <authorList>
            <person name="van Westerhoven A.C."/>
            <person name="Mehrabi R."/>
            <person name="Talebi R."/>
            <person name="Steentjes M.B.F."/>
            <person name="Corcolon B."/>
            <person name="Chong P.A."/>
            <person name="Kema G.H.J."/>
            <person name="Seidl M.F."/>
        </authorList>
    </citation>
    <scope>NUCLEOTIDE SEQUENCE [LARGE SCALE GENOMIC DNA]</scope>
    <source>
        <strain evidence="2 3">P124</strain>
    </source>
</reference>
<keyword evidence="3" id="KW-1185">Reference proteome</keyword>
<evidence type="ECO:0000313" key="3">
    <source>
        <dbReference type="Proteomes" id="UP001305779"/>
    </source>
</evidence>
<organism evidence="2 3">
    <name type="scientific">Zasmidium cellare</name>
    <name type="common">Wine cellar mold</name>
    <name type="synonym">Racodium cellare</name>
    <dbReference type="NCBI Taxonomy" id="395010"/>
    <lineage>
        <taxon>Eukaryota</taxon>
        <taxon>Fungi</taxon>
        <taxon>Dikarya</taxon>
        <taxon>Ascomycota</taxon>
        <taxon>Pezizomycotina</taxon>
        <taxon>Dothideomycetes</taxon>
        <taxon>Dothideomycetidae</taxon>
        <taxon>Mycosphaerellales</taxon>
        <taxon>Mycosphaerellaceae</taxon>
        <taxon>Zasmidium</taxon>
    </lineage>
</organism>
<proteinExistence type="predicted"/>
<dbReference type="Proteomes" id="UP001305779">
    <property type="component" value="Unassembled WGS sequence"/>
</dbReference>
<gene>
    <name evidence="2" type="ORF">PRZ48_008939</name>
</gene>
<evidence type="ECO:0008006" key="4">
    <source>
        <dbReference type="Google" id="ProtNLM"/>
    </source>
</evidence>
<accession>A0ABR0EGW7</accession>
<sequence length="653" mass="72372">MAEIFEAQGRKTVILLNNFTRDDRSNSTPPDTTPSSSATPPDSDMPSTDYTPTPTSSPTTIKHFPQELKDMIAAEMLPELLLSPPISTTNVNLVLDLEELDELETAYTLHTIGIALPPPAKAWMQVIDAKEVVLAILDTDITISASDKLKGRIGSGLLPKCKSAKLLLNFFQDHLICKCLGAAFIKMDINIKLRHGHCNATHVRIENVWPKGNAIPGLRVDDIIRRAVASCGKTYSGRGVVEKLMFVLHEVLAPVEKRAREEAAKAVTLQGLPQELKDDIVGYILPLQLQSAPPTSTALTLTLDLDDFEGLEAAYALRAMGIKLPPSTEAWVQAIEAKKVALIILIDANATLKNSKNDRAKPNNDFLRLFSSITLRLIFDAFHITSYTLDNDETKASLKMTFHYDHWVLSNAKWTGKTFGYGYRPYSANRGRAPVWKIRREVNEIARCAMGSCGKTYTVRGVAEKVLFLLRESLDEVESEAKARGVRKHRRQYGHEIEDKKEEETPHTLLTLPQELLDKIIAFALPSALCVLAFQYKPTKCGIGFFVEPSQSWRDSLHLRRVHSKVKKAVDEGMKKIDTLEIAVYGCSSKEPVWKGDEIPLGCITDTEWESFVETTPSTPSSSRTRTCTSSAPTTPADISSSNTRMIAGLSKN</sequence>
<feature type="region of interest" description="Disordered" evidence="1">
    <location>
        <begin position="614"/>
        <end position="653"/>
    </location>
</feature>
<protein>
    <recommendedName>
        <fullName evidence="4">F-box domain-containing protein</fullName>
    </recommendedName>
</protein>